<dbReference type="Proteomes" id="UP000054837">
    <property type="component" value="Unassembled WGS sequence"/>
</dbReference>
<proteinExistence type="predicted"/>
<feature type="compositionally biased region" description="Gly residues" evidence="1">
    <location>
        <begin position="51"/>
        <end position="62"/>
    </location>
</feature>
<gene>
    <name evidence="3" type="ORF">AVL62_06465</name>
</gene>
<keyword evidence="2" id="KW-0472">Membrane</keyword>
<sequence>MKKPTRVPIFGIVLVVVLVNVFSSWDVPMVPIIIGLVIVSMVTGQGRRPGSLGGRPGSGGRPGTSPQQPAGDTSELPRIDVPRYPDEATPPPLPRQGSGAVEDQGAAAYPTSTSTDPVVSLGQLHLGRLGRELDTAARTGTGADVARLLGEIDQLVERSLMMLSGAHGGPGSGRKEFESGLRRLAREVDAAHGEEPAGSRVARVVQTSGSLARTGRHG</sequence>
<feature type="compositionally biased region" description="Basic and acidic residues" evidence="1">
    <location>
        <begin position="75"/>
        <end position="86"/>
    </location>
</feature>
<organism evidence="3 4">
    <name type="scientific">Serinicoccus chungangensis</name>
    <dbReference type="NCBI Taxonomy" id="767452"/>
    <lineage>
        <taxon>Bacteria</taxon>
        <taxon>Bacillati</taxon>
        <taxon>Actinomycetota</taxon>
        <taxon>Actinomycetes</taxon>
        <taxon>Micrococcales</taxon>
        <taxon>Ornithinimicrobiaceae</taxon>
        <taxon>Serinicoccus</taxon>
    </lineage>
</organism>
<feature type="region of interest" description="Disordered" evidence="1">
    <location>
        <begin position="189"/>
        <end position="218"/>
    </location>
</feature>
<keyword evidence="2" id="KW-1133">Transmembrane helix</keyword>
<name>A0A0W8IHG3_9MICO</name>
<dbReference type="OrthoDB" id="4867366at2"/>
<protein>
    <submittedName>
        <fullName evidence="3">Uncharacterized protein</fullName>
    </submittedName>
</protein>
<evidence type="ECO:0000313" key="4">
    <source>
        <dbReference type="Proteomes" id="UP000054837"/>
    </source>
</evidence>
<comment type="caution">
    <text evidence="3">The sequence shown here is derived from an EMBL/GenBank/DDBJ whole genome shotgun (WGS) entry which is preliminary data.</text>
</comment>
<feature type="transmembrane region" description="Helical" evidence="2">
    <location>
        <begin position="7"/>
        <end position="23"/>
    </location>
</feature>
<accession>A0A0W8IHG3</accession>
<feature type="region of interest" description="Disordered" evidence="1">
    <location>
        <begin position="48"/>
        <end position="119"/>
    </location>
</feature>
<reference evidence="3 4" key="1">
    <citation type="submission" date="2015-12" db="EMBL/GenBank/DDBJ databases">
        <title>Serinicoccus chungangenesis strain CD08_5 genome sequencing and assembly.</title>
        <authorList>
            <person name="Chander A.M."/>
            <person name="Kaur G."/>
            <person name="Nair G.R."/>
            <person name="Dhawan D.K."/>
            <person name="Kochhar R.K."/>
            <person name="Mayilraj S."/>
            <person name="Bhadada S.K."/>
        </authorList>
    </citation>
    <scope>NUCLEOTIDE SEQUENCE [LARGE SCALE GENOMIC DNA]</scope>
    <source>
        <strain evidence="3 4">CD08_5</strain>
    </source>
</reference>
<keyword evidence="4" id="KW-1185">Reference proteome</keyword>
<dbReference type="AlphaFoldDB" id="A0A0W8IHG3"/>
<dbReference type="RefSeq" id="WP_058889793.1">
    <property type="nucleotide sequence ID" value="NZ_LQBL01000002.1"/>
</dbReference>
<evidence type="ECO:0000256" key="1">
    <source>
        <dbReference type="SAM" id="MobiDB-lite"/>
    </source>
</evidence>
<evidence type="ECO:0000256" key="2">
    <source>
        <dbReference type="SAM" id="Phobius"/>
    </source>
</evidence>
<dbReference type="EMBL" id="LQBL01000002">
    <property type="protein sequence ID" value="KUG59318.1"/>
    <property type="molecule type" value="Genomic_DNA"/>
</dbReference>
<keyword evidence="2" id="KW-0812">Transmembrane</keyword>
<evidence type="ECO:0000313" key="3">
    <source>
        <dbReference type="EMBL" id="KUG59318.1"/>
    </source>
</evidence>
<dbReference type="STRING" id="767452.AVL62_06465"/>